<keyword evidence="3" id="KW-1185">Reference proteome</keyword>
<evidence type="ECO:0008006" key="4">
    <source>
        <dbReference type="Google" id="ProtNLM"/>
    </source>
</evidence>
<dbReference type="InterPro" id="IPR007325">
    <property type="entry name" value="KFase/CYL"/>
</dbReference>
<dbReference type="STRING" id="28573.A0A0U1LSE3"/>
<dbReference type="EMBL" id="CVMT01000002">
    <property type="protein sequence ID" value="CRG86298.1"/>
    <property type="molecule type" value="Genomic_DNA"/>
</dbReference>
<dbReference type="Proteomes" id="UP000054383">
    <property type="component" value="Unassembled WGS sequence"/>
</dbReference>
<gene>
    <name evidence="2" type="ORF">PISL3812_03303</name>
</gene>
<dbReference type="InterPro" id="IPR037175">
    <property type="entry name" value="KFase_sf"/>
</dbReference>
<reference evidence="2 3" key="1">
    <citation type="submission" date="2015-04" db="EMBL/GenBank/DDBJ databases">
        <authorList>
            <person name="Syromyatnikov M.Y."/>
            <person name="Popov V.N."/>
        </authorList>
    </citation>
    <scope>NUCLEOTIDE SEQUENCE [LARGE SCALE GENOMIC DNA]</scope>
    <source>
        <strain evidence="2">WF-38-12</strain>
    </source>
</reference>
<dbReference type="GO" id="GO:0004061">
    <property type="term" value="F:arylformamidase activity"/>
    <property type="evidence" value="ECO:0007669"/>
    <property type="project" value="InterPro"/>
</dbReference>
<sequence>MALAHKPPFEELPLRKDGPHGNAWGRWGDKDELGTLNLLTPQVTAEAAKEIKDGVRVSVDWPLDSMSVPCFGRSCLEHTISKKGEKTVNDDILTLNTQSSSQWDGFRHYGYQKEKVYYNGITQEDVMTTRKNGIHAWVEKGGIVGRGVLLDYVSWAEGKNIPINQFSTTPILVSTLKEIASKQGTSFRRGDILFVRTGWTEAYTRLSTAEQQTLAETYPPPAIGVESSEETLRWIWDNEFAAVVGDQPSFEAWPCQNWDFLLHEWILAGWGMPIGELFDLKQLSEECRKRQRWEFFFSSMPLKVPGGVASPPNGVAIF</sequence>
<dbReference type="OrthoDB" id="5396at2759"/>
<dbReference type="GO" id="GO:0019441">
    <property type="term" value="P:L-tryptophan catabolic process to kynurenine"/>
    <property type="evidence" value="ECO:0007669"/>
    <property type="project" value="InterPro"/>
</dbReference>
<comment type="similarity">
    <text evidence="1">Belongs to the Cyclase 1 superfamily.</text>
</comment>
<name>A0A0U1LSE3_TALIS</name>
<dbReference type="Pfam" id="PF04199">
    <property type="entry name" value="Cyclase"/>
    <property type="match status" value="1"/>
</dbReference>
<dbReference type="AlphaFoldDB" id="A0A0U1LSE3"/>
<organism evidence="2 3">
    <name type="scientific">Talaromyces islandicus</name>
    <name type="common">Penicillium islandicum</name>
    <dbReference type="NCBI Taxonomy" id="28573"/>
    <lineage>
        <taxon>Eukaryota</taxon>
        <taxon>Fungi</taxon>
        <taxon>Dikarya</taxon>
        <taxon>Ascomycota</taxon>
        <taxon>Pezizomycotina</taxon>
        <taxon>Eurotiomycetes</taxon>
        <taxon>Eurotiomycetidae</taxon>
        <taxon>Eurotiales</taxon>
        <taxon>Trichocomaceae</taxon>
        <taxon>Talaromyces</taxon>
        <taxon>Talaromyces sect. Islandici</taxon>
    </lineage>
</organism>
<dbReference type="PANTHER" id="PTHR34861:SF11">
    <property type="entry name" value="CYCLASE"/>
    <property type="match status" value="1"/>
</dbReference>
<dbReference type="Gene3D" id="3.50.30.50">
    <property type="entry name" value="Putative cyclase"/>
    <property type="match status" value="1"/>
</dbReference>
<dbReference type="PANTHER" id="PTHR34861">
    <property type="match status" value="1"/>
</dbReference>
<accession>A0A0U1LSE3</accession>
<dbReference type="SUPFAM" id="SSF102198">
    <property type="entry name" value="Putative cyclase"/>
    <property type="match status" value="1"/>
</dbReference>
<protein>
    <recommendedName>
        <fullName evidence="4">Cyclase</fullName>
    </recommendedName>
</protein>
<evidence type="ECO:0000256" key="1">
    <source>
        <dbReference type="ARBA" id="ARBA00007865"/>
    </source>
</evidence>
<proteinExistence type="inferred from homology"/>
<dbReference type="OMA" id="FWMTHTP"/>
<evidence type="ECO:0000313" key="3">
    <source>
        <dbReference type="Proteomes" id="UP000054383"/>
    </source>
</evidence>
<evidence type="ECO:0000313" key="2">
    <source>
        <dbReference type="EMBL" id="CRG86298.1"/>
    </source>
</evidence>